<proteinExistence type="predicted"/>
<dbReference type="AlphaFoldDB" id="A0A087GPH5"/>
<gene>
    <name evidence="2" type="ordered locus">AALP_Aa6g157300</name>
</gene>
<dbReference type="OMA" id="IYCELAP"/>
<dbReference type="OrthoDB" id="1431498at2759"/>
<feature type="compositionally biased region" description="Acidic residues" evidence="1">
    <location>
        <begin position="7"/>
        <end position="36"/>
    </location>
</feature>
<feature type="region of interest" description="Disordered" evidence="1">
    <location>
        <begin position="1"/>
        <end position="39"/>
    </location>
</feature>
<dbReference type="Gramene" id="KFK31777">
    <property type="protein sequence ID" value="KFK31777"/>
    <property type="gene ID" value="AALP_AA6G157300"/>
</dbReference>
<evidence type="ECO:0000256" key="1">
    <source>
        <dbReference type="SAM" id="MobiDB-lite"/>
    </source>
</evidence>
<dbReference type="InterPro" id="IPR004252">
    <property type="entry name" value="Probable_transposase_24"/>
</dbReference>
<accession>A0A087GPH5</accession>
<reference evidence="3" key="1">
    <citation type="journal article" date="2015" name="Nat. Plants">
        <title>Genome expansion of Arabis alpina linked with retrotransposition and reduced symmetric DNA methylation.</title>
        <authorList>
            <person name="Willing E.M."/>
            <person name="Rawat V."/>
            <person name="Mandakova T."/>
            <person name="Maumus F."/>
            <person name="James G.V."/>
            <person name="Nordstroem K.J."/>
            <person name="Becker C."/>
            <person name="Warthmann N."/>
            <person name="Chica C."/>
            <person name="Szarzynska B."/>
            <person name="Zytnicki M."/>
            <person name="Albani M.C."/>
            <person name="Kiefer C."/>
            <person name="Bergonzi S."/>
            <person name="Castaings L."/>
            <person name="Mateos J.L."/>
            <person name="Berns M.C."/>
            <person name="Bujdoso N."/>
            <person name="Piofczyk T."/>
            <person name="de Lorenzo L."/>
            <person name="Barrero-Sicilia C."/>
            <person name="Mateos I."/>
            <person name="Piednoel M."/>
            <person name="Hagmann J."/>
            <person name="Chen-Min-Tao R."/>
            <person name="Iglesias-Fernandez R."/>
            <person name="Schuster S.C."/>
            <person name="Alonso-Blanco C."/>
            <person name="Roudier F."/>
            <person name="Carbonero P."/>
            <person name="Paz-Ares J."/>
            <person name="Davis S.J."/>
            <person name="Pecinka A."/>
            <person name="Quesneville H."/>
            <person name="Colot V."/>
            <person name="Lysak M.A."/>
            <person name="Weigel D."/>
            <person name="Coupland G."/>
            <person name="Schneeberger K."/>
        </authorList>
    </citation>
    <scope>NUCLEOTIDE SEQUENCE [LARGE SCALE GENOMIC DNA]</scope>
    <source>
        <strain evidence="3">cv. Pajares</strain>
    </source>
</reference>
<name>A0A087GPH5_ARAAL</name>
<feature type="region of interest" description="Disordered" evidence="1">
    <location>
        <begin position="325"/>
        <end position="362"/>
    </location>
</feature>
<protein>
    <submittedName>
        <fullName evidence="2">Uncharacterized protein</fullName>
    </submittedName>
</protein>
<dbReference type="EMBL" id="CM002874">
    <property type="protein sequence ID" value="KFK31777.1"/>
    <property type="molecule type" value="Genomic_DNA"/>
</dbReference>
<organism evidence="2 3">
    <name type="scientific">Arabis alpina</name>
    <name type="common">Alpine rock-cress</name>
    <dbReference type="NCBI Taxonomy" id="50452"/>
    <lineage>
        <taxon>Eukaryota</taxon>
        <taxon>Viridiplantae</taxon>
        <taxon>Streptophyta</taxon>
        <taxon>Embryophyta</taxon>
        <taxon>Tracheophyta</taxon>
        <taxon>Spermatophyta</taxon>
        <taxon>Magnoliopsida</taxon>
        <taxon>eudicotyledons</taxon>
        <taxon>Gunneridae</taxon>
        <taxon>Pentapetalae</taxon>
        <taxon>rosids</taxon>
        <taxon>malvids</taxon>
        <taxon>Brassicales</taxon>
        <taxon>Brassicaceae</taxon>
        <taxon>Arabideae</taxon>
        <taxon>Arabis</taxon>
    </lineage>
</organism>
<evidence type="ECO:0000313" key="2">
    <source>
        <dbReference type="EMBL" id="KFK31777.1"/>
    </source>
</evidence>
<dbReference type="Proteomes" id="UP000029120">
    <property type="component" value="Chromosome 6"/>
</dbReference>
<keyword evidence="3" id="KW-1185">Reference proteome</keyword>
<sequence length="405" mass="46960">MHPSSSPEEEFENEDEEEEEDADDFRDGEPYQAEEFDGYHEPEGLDDEQLLENVLALPGRQRLPLLSEVPIRDTLWFTRNNGILTRCIAGIFRRKFDILYYNWGRKYNWDIEITELVRANFNRIAMKRMRRIVSQVKKKGVRPIWIGTKLWAHMCNYWKIPEAITKSNTVSNSRTSTRGGLGIYKHVSGQTSHMTVEQQMEELGIPVSFGEVFVQTHTSVDGTFVDLKAKQISDAYEKRLAEVMEQDPCAGVEDPDLSSELSTHRNLTIDEKNHIFLKCTEFDQKGNPFGIGGLSQNFNKGKRKEQYATSSSAAVDLEELQEEMKSARQKIAEHDEEIRRSDEENKKRDEENQKLDEENRWRDAELLELRQSHSRVSEMEKLLSFLKKDDPRIAAYLDSANETNT</sequence>
<dbReference type="Pfam" id="PF03004">
    <property type="entry name" value="Transposase_24"/>
    <property type="match status" value="1"/>
</dbReference>
<evidence type="ECO:0000313" key="3">
    <source>
        <dbReference type="Proteomes" id="UP000029120"/>
    </source>
</evidence>